<dbReference type="GO" id="GO:0030488">
    <property type="term" value="P:tRNA methylation"/>
    <property type="evidence" value="ECO:0007669"/>
    <property type="project" value="TreeGrafter"/>
</dbReference>
<dbReference type="SUPFAM" id="SSF53335">
    <property type="entry name" value="S-adenosyl-L-methionine-dependent methyltransferases"/>
    <property type="match status" value="1"/>
</dbReference>
<dbReference type="PRINTS" id="PR02008">
    <property type="entry name" value="RCMTFAMILY"/>
</dbReference>
<dbReference type="GO" id="GO:0016428">
    <property type="term" value="F:tRNA (cytidine-5-)-methyltransferase activity"/>
    <property type="evidence" value="ECO:0007669"/>
    <property type="project" value="InterPro"/>
</dbReference>
<evidence type="ECO:0000256" key="10">
    <source>
        <dbReference type="ARBA" id="ARBA00023242"/>
    </source>
</evidence>
<comment type="caution">
    <text evidence="14">The sequence shown here is derived from an EMBL/GenBank/DDBJ whole genome shotgun (WGS) entry which is preliminary data.</text>
</comment>
<evidence type="ECO:0000256" key="8">
    <source>
        <dbReference type="ARBA" id="ARBA00022694"/>
    </source>
</evidence>
<keyword evidence="6 11" id="KW-0808">Transferase</keyword>
<evidence type="ECO:0000256" key="6">
    <source>
        <dbReference type="ARBA" id="ARBA00022679"/>
    </source>
</evidence>
<feature type="binding site" evidence="11">
    <location>
        <position position="274"/>
    </location>
    <ligand>
        <name>S-adenosyl-L-methionine</name>
        <dbReference type="ChEBI" id="CHEBI:59789"/>
    </ligand>
</feature>
<dbReference type="EC" id="2.1.1.203" evidence="3"/>
<dbReference type="AlphaFoldDB" id="A0AA40FVG1"/>
<dbReference type="PRINTS" id="PR02011">
    <property type="entry name" value="RCMTNCL1"/>
</dbReference>
<dbReference type="InterPro" id="IPR023270">
    <property type="entry name" value="RCMT_NCL1"/>
</dbReference>
<feature type="region of interest" description="Disordered" evidence="12">
    <location>
        <begin position="703"/>
        <end position="745"/>
    </location>
</feature>
<evidence type="ECO:0000256" key="1">
    <source>
        <dbReference type="ARBA" id="ARBA00004123"/>
    </source>
</evidence>
<evidence type="ECO:0000256" key="5">
    <source>
        <dbReference type="ARBA" id="ARBA00022603"/>
    </source>
</evidence>
<feature type="active site" description="Nucleophile" evidence="11">
    <location>
        <position position="327"/>
    </location>
</feature>
<feature type="domain" description="SAM-dependent MTase RsmB/NOP-type" evidence="13">
    <location>
        <begin position="63"/>
        <end position="435"/>
    </location>
</feature>
<proteinExistence type="inferred from homology"/>
<dbReference type="GO" id="GO:0005737">
    <property type="term" value="C:cytoplasm"/>
    <property type="evidence" value="ECO:0007669"/>
    <property type="project" value="TreeGrafter"/>
</dbReference>
<dbReference type="Pfam" id="PF25378">
    <property type="entry name" value="PUA_NSUN2"/>
    <property type="match status" value="1"/>
</dbReference>
<feature type="compositionally biased region" description="Basic residues" evidence="12">
    <location>
        <begin position="1"/>
        <end position="10"/>
    </location>
</feature>
<dbReference type="InterPro" id="IPR057286">
    <property type="entry name" value="PUA_NSUN2"/>
</dbReference>
<evidence type="ECO:0000256" key="4">
    <source>
        <dbReference type="ARBA" id="ARBA00022555"/>
    </source>
</evidence>
<keyword evidence="5 11" id="KW-0489">Methyltransferase</keyword>
<evidence type="ECO:0000256" key="7">
    <source>
        <dbReference type="ARBA" id="ARBA00022691"/>
    </source>
</evidence>
<dbReference type="Proteomes" id="UP001177670">
    <property type="component" value="Unassembled WGS sequence"/>
</dbReference>
<dbReference type="InterPro" id="IPR023267">
    <property type="entry name" value="RCMT"/>
</dbReference>
<dbReference type="GO" id="GO:0005634">
    <property type="term" value="C:nucleus"/>
    <property type="evidence" value="ECO:0007669"/>
    <property type="project" value="UniProtKB-SubCell"/>
</dbReference>
<dbReference type="InterPro" id="IPR029063">
    <property type="entry name" value="SAM-dependent_MTases_sf"/>
</dbReference>
<keyword evidence="10" id="KW-0539">Nucleus</keyword>
<organism evidence="14 15">
    <name type="scientific">Melipona bicolor</name>
    <dbReference type="NCBI Taxonomy" id="60889"/>
    <lineage>
        <taxon>Eukaryota</taxon>
        <taxon>Metazoa</taxon>
        <taxon>Ecdysozoa</taxon>
        <taxon>Arthropoda</taxon>
        <taxon>Hexapoda</taxon>
        <taxon>Insecta</taxon>
        <taxon>Pterygota</taxon>
        <taxon>Neoptera</taxon>
        <taxon>Endopterygota</taxon>
        <taxon>Hymenoptera</taxon>
        <taxon>Apocrita</taxon>
        <taxon>Aculeata</taxon>
        <taxon>Apoidea</taxon>
        <taxon>Anthophila</taxon>
        <taxon>Apidae</taxon>
        <taxon>Melipona</taxon>
    </lineage>
</organism>
<evidence type="ECO:0000256" key="9">
    <source>
        <dbReference type="ARBA" id="ARBA00022884"/>
    </source>
</evidence>
<dbReference type="Pfam" id="PF01189">
    <property type="entry name" value="Methyltr_RsmB-F"/>
    <property type="match status" value="1"/>
</dbReference>
<name>A0AA40FVG1_9HYME</name>
<feature type="compositionally biased region" description="Basic and acidic residues" evidence="12">
    <location>
        <begin position="12"/>
        <end position="27"/>
    </location>
</feature>
<feature type="binding site" evidence="11">
    <location>
        <position position="247"/>
    </location>
    <ligand>
        <name>S-adenosyl-L-methionine</name>
        <dbReference type="ChEBI" id="CHEBI:59789"/>
    </ligand>
</feature>
<dbReference type="PROSITE" id="PS01153">
    <property type="entry name" value="NOL1_NOP2_SUN"/>
    <property type="match status" value="1"/>
</dbReference>
<keyword evidence="9 11" id="KW-0694">RNA-binding</keyword>
<accession>A0AA40FVG1</accession>
<keyword evidence="15" id="KW-1185">Reference proteome</keyword>
<keyword evidence="7 11" id="KW-0949">S-adenosyl-L-methionine</keyword>
<dbReference type="GO" id="GO:0000049">
    <property type="term" value="F:tRNA binding"/>
    <property type="evidence" value="ECO:0007669"/>
    <property type="project" value="UniProtKB-KW"/>
</dbReference>
<dbReference type="PANTHER" id="PTHR22808:SF1">
    <property type="entry name" value="RNA CYTOSINE-C(5)-METHYLTRANSFERASE NSUN2-RELATED"/>
    <property type="match status" value="1"/>
</dbReference>
<feature type="compositionally biased region" description="Basic and acidic residues" evidence="12">
    <location>
        <begin position="729"/>
        <end position="745"/>
    </location>
</feature>
<evidence type="ECO:0000256" key="2">
    <source>
        <dbReference type="ARBA" id="ARBA00007494"/>
    </source>
</evidence>
<comment type="similarity">
    <text evidence="2 11">Belongs to the class I-like SAM-binding methyltransferase superfamily. RsmB/NOP family.</text>
</comment>
<dbReference type="InterPro" id="IPR001678">
    <property type="entry name" value="MeTrfase_RsmB-F_NOP2_dom"/>
</dbReference>
<evidence type="ECO:0000259" key="13">
    <source>
        <dbReference type="PROSITE" id="PS51686"/>
    </source>
</evidence>
<gene>
    <name evidence="14" type="ORF">K0M31_004767</name>
</gene>
<dbReference type="PROSITE" id="PS51686">
    <property type="entry name" value="SAM_MT_RSMB_NOP"/>
    <property type="match status" value="1"/>
</dbReference>
<evidence type="ECO:0000256" key="3">
    <source>
        <dbReference type="ARBA" id="ARBA00012629"/>
    </source>
</evidence>
<comment type="subcellular location">
    <subcellularLocation>
        <location evidence="1">Nucleus</location>
    </subcellularLocation>
</comment>
<dbReference type="Gene3D" id="3.40.50.150">
    <property type="entry name" value="Vaccinia Virus protein VP39"/>
    <property type="match status" value="1"/>
</dbReference>
<feature type="region of interest" description="Disordered" evidence="12">
    <location>
        <begin position="1"/>
        <end position="27"/>
    </location>
</feature>
<keyword evidence="4" id="KW-0820">tRNA-binding</keyword>
<dbReference type="PANTHER" id="PTHR22808">
    <property type="entry name" value="NCL1 YEAST -RELATED NOL1/NOP2/FMU SUN DOMAIN-CONTAINING"/>
    <property type="match status" value="1"/>
</dbReference>
<feature type="binding site" evidence="11">
    <location>
        <begin position="189"/>
        <end position="195"/>
    </location>
    <ligand>
        <name>S-adenosyl-L-methionine</name>
        <dbReference type="ChEBI" id="CHEBI:59789"/>
    </ligand>
</feature>
<evidence type="ECO:0000256" key="12">
    <source>
        <dbReference type="SAM" id="MobiDB-lite"/>
    </source>
</evidence>
<dbReference type="EMBL" id="JAHYIQ010000014">
    <property type="protein sequence ID" value="KAK1126126.1"/>
    <property type="molecule type" value="Genomic_DNA"/>
</dbReference>
<evidence type="ECO:0000256" key="11">
    <source>
        <dbReference type="PROSITE-ProRule" id="PRU01023"/>
    </source>
</evidence>
<dbReference type="InterPro" id="IPR049560">
    <property type="entry name" value="MeTrfase_RsmB-F_NOP2_cat"/>
</dbReference>
<dbReference type="Pfam" id="PF25376">
    <property type="entry name" value="Pre-PUA_NSUN2"/>
    <property type="match status" value="1"/>
</dbReference>
<reference evidence="14" key="1">
    <citation type="submission" date="2021-10" db="EMBL/GenBank/DDBJ databases">
        <title>Melipona bicolor Genome sequencing and assembly.</title>
        <authorList>
            <person name="Araujo N.S."/>
            <person name="Arias M.C."/>
        </authorList>
    </citation>
    <scope>NUCLEOTIDE SEQUENCE</scope>
    <source>
        <strain evidence="14">USP_2M_L1-L4_2017</strain>
        <tissue evidence="14">Whole body</tissue>
    </source>
</reference>
<evidence type="ECO:0000313" key="15">
    <source>
        <dbReference type="Proteomes" id="UP001177670"/>
    </source>
</evidence>
<feature type="binding site" evidence="11">
    <location>
        <position position="220"/>
    </location>
    <ligand>
        <name>S-adenosyl-L-methionine</name>
        <dbReference type="ChEBI" id="CHEBI:59789"/>
    </ligand>
</feature>
<protein>
    <recommendedName>
        <fullName evidence="3">tRNA (cytosine(34)-C(5))-methyltransferase</fullName>
        <ecNumber evidence="3">2.1.1.203</ecNumber>
    </recommendedName>
</protein>
<dbReference type="InterPro" id="IPR057285">
    <property type="entry name" value="Pre-PUA_NSUN2"/>
</dbReference>
<dbReference type="InterPro" id="IPR018314">
    <property type="entry name" value="RsmB/NOL1/NOP2-like_CS"/>
</dbReference>
<keyword evidence="8" id="KW-0819">tRNA processing</keyword>
<sequence length="745" mass="86054">MGKGRKHIPKRNFAEKRREKQKKKDEWDITPRHNYADIIRENKDFENYYKTEQIVPEEQWDSFINTMRKNLPVAFRITGSKVEAKALLETIKGDFFKGILTTHMEDDSKNNEETKSKDILQCLPFYPDGLAWQLQLTRKDIRRSEAYFRLHNFLIVETESGNISRQEVVSMVPPLVLDVKSNHKVLDMCAAPGSKTTQLIEMIHSDEESAFPEGFVIANDLDNNRCYMLVHQAKRLNSPIILITNHDASVLPNFTITKSDGTKERLKFDRILADVPCSGDGTMRKNPDIWCKWSPANGNNLHGIQFRIARRGLELLAVGGRMVYSTCSLNPIENEAVLHRLLVETGDSVRLVDCRDLVPGLVCDPGISHWLPASKDLQYYKSWEDVPEQWQTQVRPKMFPPKPEDAAKFHFERCMRILPHHQDTGGFFVAVLEKVDHLPWERASQTSDEVTQVIEDVNTELSLEQELESKNIHERKTFDDMNKLIESRRKRRRIARGFKEDPFVFFNDDKEEVWSSIKKFYDISDNLDPRCLLVRCIGKKKKNIYYTSPEIRNVVLSNEDQIKLINTGVKTFVRCDNKNMDCPFRLAQEGIQSIIKYIGDSRKIRISKNDLIMLLQNNSPHTPPEIVKLNPETQERLQNFATGSCILVYEEEGTENPLKLQMVGWRGTMSLRAYVPVHDAVHYLRLLGADCSMYEKNKFKENRASQEDSIVASEKLNNEVTSDADAMDVDIKKDTKSEPSDELKE</sequence>
<evidence type="ECO:0000313" key="14">
    <source>
        <dbReference type="EMBL" id="KAK1126126.1"/>
    </source>
</evidence>